<feature type="domain" description="NodB homology" evidence="1">
    <location>
        <begin position="69"/>
        <end position="251"/>
    </location>
</feature>
<dbReference type="GO" id="GO:0016810">
    <property type="term" value="F:hydrolase activity, acting on carbon-nitrogen (but not peptide) bonds"/>
    <property type="evidence" value="ECO:0007669"/>
    <property type="project" value="InterPro"/>
</dbReference>
<dbReference type="Pfam" id="PF01522">
    <property type="entry name" value="Polysacc_deac_1"/>
    <property type="match status" value="1"/>
</dbReference>
<dbReference type="PANTHER" id="PTHR10587">
    <property type="entry name" value="GLYCOSYL TRANSFERASE-RELATED"/>
    <property type="match status" value="1"/>
</dbReference>
<evidence type="ECO:0000259" key="1">
    <source>
        <dbReference type="PROSITE" id="PS51677"/>
    </source>
</evidence>
<dbReference type="EMBL" id="JAESWA010000017">
    <property type="protein sequence ID" value="MBL4931060.1"/>
    <property type="molecule type" value="Genomic_DNA"/>
</dbReference>
<gene>
    <name evidence="2" type="primary">pdaA</name>
    <name evidence="2" type="ORF">JK634_04520</name>
</gene>
<dbReference type="AlphaFoldDB" id="A0A937FDW7"/>
<dbReference type="CDD" id="cd10948">
    <property type="entry name" value="CE4_BsPdaA_like"/>
    <property type="match status" value="1"/>
</dbReference>
<sequence length="257" mass="29790">MKKFIKIFLIFFLSLVSFVTYIPTLASSTKELDWYYASNGKGNIPSHPKECKDFIAKYPAYFLGNTNEKVIYLTFDQGYENGYTPIILDILKEENVPAAFFVVKPYLKDCPNLIKRMVDEGHLVCNHSARHPSMAKIHDDTKFKKEFEDVEVLYKEITGNDMPKLFRPPMGKYSEEVLDKTTKLGYKTIFWSFAYKDWIVDEQPNEDFAFKKITENFHPGEIMLLHSVSKTNAKILKSVIQDAKAKGYTFKSLNEIQ</sequence>
<evidence type="ECO:0000313" key="2">
    <source>
        <dbReference type="EMBL" id="MBL4931060.1"/>
    </source>
</evidence>
<protein>
    <submittedName>
        <fullName evidence="2">Delta-lactam-biosynthetic de-N-acetylase</fullName>
    </submittedName>
</protein>
<dbReference type="Proteomes" id="UP000623681">
    <property type="component" value="Unassembled WGS sequence"/>
</dbReference>
<accession>A0A937FDW7</accession>
<dbReference type="SUPFAM" id="SSF88713">
    <property type="entry name" value="Glycoside hydrolase/deacetylase"/>
    <property type="match status" value="1"/>
</dbReference>
<dbReference type="RefSeq" id="WP_202766433.1">
    <property type="nucleotide sequence ID" value="NZ_JAESWA010000017.1"/>
</dbReference>
<dbReference type="PROSITE" id="PS51677">
    <property type="entry name" value="NODB"/>
    <property type="match status" value="1"/>
</dbReference>
<dbReference type="Gene3D" id="3.20.20.370">
    <property type="entry name" value="Glycoside hydrolase/deacetylase"/>
    <property type="match status" value="1"/>
</dbReference>
<dbReference type="InterPro" id="IPR014235">
    <property type="entry name" value="Spore_PdaA"/>
</dbReference>
<dbReference type="NCBIfam" id="TIGR02884">
    <property type="entry name" value="spore_pdaA"/>
    <property type="match status" value="1"/>
</dbReference>
<dbReference type="InterPro" id="IPR050248">
    <property type="entry name" value="Polysacc_deacetylase_ArnD"/>
</dbReference>
<organism evidence="2 3">
    <name type="scientific">Clostridium paridis</name>
    <dbReference type="NCBI Taxonomy" id="2803863"/>
    <lineage>
        <taxon>Bacteria</taxon>
        <taxon>Bacillati</taxon>
        <taxon>Bacillota</taxon>
        <taxon>Clostridia</taxon>
        <taxon>Eubacteriales</taxon>
        <taxon>Clostridiaceae</taxon>
        <taxon>Clostridium</taxon>
    </lineage>
</organism>
<dbReference type="GO" id="GO:0016020">
    <property type="term" value="C:membrane"/>
    <property type="evidence" value="ECO:0007669"/>
    <property type="project" value="TreeGrafter"/>
</dbReference>
<name>A0A937FDW7_9CLOT</name>
<dbReference type="GO" id="GO:0005975">
    <property type="term" value="P:carbohydrate metabolic process"/>
    <property type="evidence" value="ECO:0007669"/>
    <property type="project" value="InterPro"/>
</dbReference>
<comment type="caution">
    <text evidence="2">The sequence shown here is derived from an EMBL/GenBank/DDBJ whole genome shotgun (WGS) entry which is preliminary data.</text>
</comment>
<dbReference type="PANTHER" id="PTHR10587:SF78">
    <property type="entry name" value="PEPTIDOGLYCAN-N-ACETYLMURAMIC ACID DEACETYLASE PDAA"/>
    <property type="match status" value="1"/>
</dbReference>
<dbReference type="InterPro" id="IPR011330">
    <property type="entry name" value="Glyco_hydro/deAcase_b/a-brl"/>
</dbReference>
<reference evidence="2" key="1">
    <citation type="submission" date="2021-01" db="EMBL/GenBank/DDBJ databases">
        <title>Genome public.</title>
        <authorList>
            <person name="Liu C."/>
            <person name="Sun Q."/>
        </authorList>
    </citation>
    <scope>NUCLEOTIDE SEQUENCE</scope>
    <source>
        <strain evidence="2">YIM B02565</strain>
    </source>
</reference>
<dbReference type="InterPro" id="IPR002509">
    <property type="entry name" value="NODB_dom"/>
</dbReference>
<proteinExistence type="predicted"/>
<keyword evidence="3" id="KW-1185">Reference proteome</keyword>
<evidence type="ECO:0000313" key="3">
    <source>
        <dbReference type="Proteomes" id="UP000623681"/>
    </source>
</evidence>